<keyword evidence="12" id="KW-1185">Reference proteome</keyword>
<comment type="catalytic activity">
    <reaction evidence="7">
        <text>3-phosphoshikimate + phosphoenolpyruvate = 5-O-(1-carboxyvinyl)-3-phosphoshikimate + phosphate</text>
        <dbReference type="Rhea" id="RHEA:21256"/>
        <dbReference type="ChEBI" id="CHEBI:43474"/>
        <dbReference type="ChEBI" id="CHEBI:57701"/>
        <dbReference type="ChEBI" id="CHEBI:58702"/>
        <dbReference type="ChEBI" id="CHEBI:145989"/>
        <dbReference type="EC" id="2.5.1.19"/>
    </reaction>
    <physiologicalReaction direction="left-to-right" evidence="7">
        <dbReference type="Rhea" id="RHEA:21257"/>
    </physiologicalReaction>
</comment>
<dbReference type="FunFam" id="3.65.10.10:FF:000010">
    <property type="entry name" value="3-phosphoshikimate 1-carboxyvinyltransferase"/>
    <property type="match status" value="1"/>
</dbReference>
<dbReference type="InterPro" id="IPR023193">
    <property type="entry name" value="EPSP_synthase_CS"/>
</dbReference>
<organism evidence="11 12">
    <name type="scientific">Ancrocorticia populi</name>
    <dbReference type="NCBI Taxonomy" id="2175228"/>
    <lineage>
        <taxon>Bacteria</taxon>
        <taxon>Bacillati</taxon>
        <taxon>Actinomycetota</taxon>
        <taxon>Actinomycetes</taxon>
        <taxon>Actinomycetales</taxon>
        <taxon>Actinomycetaceae</taxon>
        <taxon>Ancrocorticia</taxon>
    </lineage>
</organism>
<evidence type="ECO:0000256" key="4">
    <source>
        <dbReference type="ARBA" id="ARBA00022605"/>
    </source>
</evidence>
<comment type="caution">
    <text evidence="11">The sequence shown here is derived from an EMBL/GenBank/DDBJ whole genome shotgun (WGS) entry which is preliminary data.</text>
</comment>
<feature type="region of interest" description="Disordered" evidence="9">
    <location>
        <begin position="446"/>
        <end position="468"/>
    </location>
</feature>
<sequence>MSAWPAPFHAQPLNTSIRVPGSKSLTNRFIVLAALGDQPSVIREPLVARDTVLMVRALEAMGTGFEFYDNALFVYPGPLRGASIHAGLAGTVMRFLPAVATLANGDVEIDGDVAARVRPMDPVVRAIEQLDVLIDHGTNAAGQATLPVTVHGTGSVLGGRIGIDASASSQFISAMLLAAPRMESGLELRHTAGQIPSTPHLDMTVDVLRGSGIEVFTFPRDAGPVRPGHPAVRWLVLPGIPDVGNVEVEPDLSNAGAFLAAAMVTGGFVEIQNWPRITKQPGDQLRTILAQMGASVAMMAGRLQVKGPEQIEPIDLDMHDVGELVPTVAAVATFATGTSAIRNIGQLRGHETDRLSAITTELERLGGKAWVEDDDLFIEPRPLHGATLQTYEDHRMATFAAIIGLRVEGVSVENIATTSKTLPQFPQMWQDMVAGAAVVRANTADLPVEGPEGTASSPDPAPDNGATA</sequence>
<feature type="binding site" evidence="8">
    <location>
        <position position="28"/>
    </location>
    <ligand>
        <name>3-phosphoshikimate</name>
        <dbReference type="ChEBI" id="CHEBI:145989"/>
    </ligand>
</feature>
<dbReference type="OrthoDB" id="9809920at2"/>
<evidence type="ECO:0000256" key="5">
    <source>
        <dbReference type="ARBA" id="ARBA00022679"/>
    </source>
</evidence>
<comment type="subcellular location">
    <subcellularLocation>
        <location evidence="8">Cytoplasm</location>
    </subcellularLocation>
</comment>
<dbReference type="HAMAP" id="MF_00210">
    <property type="entry name" value="EPSP_synth"/>
    <property type="match status" value="1"/>
</dbReference>
<dbReference type="NCBIfam" id="TIGR01356">
    <property type="entry name" value="aroA"/>
    <property type="match status" value="1"/>
</dbReference>
<dbReference type="PIRSF" id="PIRSF000505">
    <property type="entry name" value="EPSPS"/>
    <property type="match status" value="1"/>
</dbReference>
<evidence type="ECO:0000313" key="11">
    <source>
        <dbReference type="EMBL" id="PWF25892.1"/>
    </source>
</evidence>
<dbReference type="GO" id="GO:0008652">
    <property type="term" value="P:amino acid biosynthetic process"/>
    <property type="evidence" value="ECO:0007669"/>
    <property type="project" value="UniProtKB-KW"/>
</dbReference>
<feature type="binding site" evidence="8">
    <location>
        <position position="168"/>
    </location>
    <ligand>
        <name>3-phosphoshikimate</name>
        <dbReference type="ChEBI" id="CHEBI:145989"/>
    </ligand>
</feature>
<dbReference type="EC" id="2.5.1.19" evidence="8"/>
<feature type="binding site" evidence="8">
    <location>
        <position position="346"/>
    </location>
    <ligand>
        <name>3-phosphoshikimate</name>
        <dbReference type="ChEBI" id="CHEBI:145989"/>
    </ligand>
</feature>
<keyword evidence="4 8" id="KW-0028">Amino-acid biosynthesis</keyword>
<keyword evidence="3 8" id="KW-0963">Cytoplasm</keyword>
<feature type="binding site" evidence="8">
    <location>
        <position position="23"/>
    </location>
    <ligand>
        <name>phosphoenolpyruvate</name>
        <dbReference type="ChEBI" id="CHEBI:58702"/>
    </ligand>
</feature>
<evidence type="ECO:0000313" key="12">
    <source>
        <dbReference type="Proteomes" id="UP000245283"/>
    </source>
</evidence>
<feature type="binding site" evidence="8">
    <location>
        <position position="23"/>
    </location>
    <ligand>
        <name>3-phosphoshikimate</name>
        <dbReference type="ChEBI" id="CHEBI:145989"/>
    </ligand>
</feature>
<dbReference type="InterPro" id="IPR036968">
    <property type="entry name" value="Enolpyruvate_Tfrase_sf"/>
</dbReference>
<feature type="binding site" evidence="8">
    <location>
        <position position="118"/>
    </location>
    <ligand>
        <name>phosphoenolpyruvate</name>
        <dbReference type="ChEBI" id="CHEBI:58702"/>
    </ligand>
</feature>
<evidence type="ECO:0000256" key="9">
    <source>
        <dbReference type="SAM" id="MobiDB-lite"/>
    </source>
</evidence>
<protein>
    <recommendedName>
        <fullName evidence="8">3-phosphoshikimate 1-carboxyvinyltransferase</fullName>
        <ecNumber evidence="8">2.5.1.19</ecNumber>
    </recommendedName>
    <alternativeName>
        <fullName evidence="8">5-enolpyruvylshikimate-3-phosphate synthase</fullName>
        <shortName evidence="8">EPSP synthase</shortName>
        <shortName evidence="8">EPSPS</shortName>
    </alternativeName>
</protein>
<dbReference type="GO" id="GO:0005737">
    <property type="term" value="C:cytoplasm"/>
    <property type="evidence" value="ECO:0007669"/>
    <property type="project" value="UniProtKB-SubCell"/>
</dbReference>
<dbReference type="GO" id="GO:0009073">
    <property type="term" value="P:aromatic amino acid family biosynthetic process"/>
    <property type="evidence" value="ECO:0007669"/>
    <property type="project" value="UniProtKB-KW"/>
</dbReference>
<evidence type="ECO:0000259" key="10">
    <source>
        <dbReference type="Pfam" id="PF00275"/>
    </source>
</evidence>
<gene>
    <name evidence="8 11" type="primary">aroA</name>
    <name evidence="11" type="ORF">DD236_07215</name>
</gene>
<dbReference type="GO" id="GO:0003866">
    <property type="term" value="F:3-phosphoshikimate 1-carboxyvinyltransferase activity"/>
    <property type="evidence" value="ECO:0007669"/>
    <property type="project" value="UniProtKB-UniRule"/>
</dbReference>
<evidence type="ECO:0000256" key="3">
    <source>
        <dbReference type="ARBA" id="ARBA00022490"/>
    </source>
</evidence>
<feature type="binding site" evidence="8">
    <location>
        <position position="197"/>
    </location>
    <ligand>
        <name>3-phosphoshikimate</name>
        <dbReference type="ChEBI" id="CHEBI:145989"/>
    </ligand>
</feature>
<comment type="similarity">
    <text evidence="2 8">Belongs to the EPSP synthase family.</text>
</comment>
<evidence type="ECO:0000256" key="6">
    <source>
        <dbReference type="ARBA" id="ARBA00023141"/>
    </source>
</evidence>
<proteinExistence type="inferred from homology"/>
<reference evidence="12" key="1">
    <citation type="submission" date="2018-05" db="EMBL/GenBank/DDBJ databases">
        <authorList>
            <person name="Li Y."/>
        </authorList>
    </citation>
    <scope>NUCLEOTIDE SEQUENCE [LARGE SCALE GENOMIC DNA]</scope>
    <source>
        <strain evidence="12">sk1b4</strain>
    </source>
</reference>
<accession>A0A2V1K6J8</accession>
<feature type="binding site" evidence="8">
    <location>
        <position position="350"/>
    </location>
    <ligand>
        <name>3-phosphoshikimate</name>
        <dbReference type="ChEBI" id="CHEBI:145989"/>
    </ligand>
</feature>
<feature type="binding site" evidence="8">
    <location>
        <position position="395"/>
    </location>
    <ligand>
        <name>phosphoenolpyruvate</name>
        <dbReference type="ChEBI" id="CHEBI:58702"/>
    </ligand>
</feature>
<dbReference type="PROSITE" id="PS00104">
    <property type="entry name" value="EPSP_SYNTHASE_1"/>
    <property type="match status" value="1"/>
</dbReference>
<feature type="domain" description="Enolpyruvate transferase" evidence="10">
    <location>
        <begin position="11"/>
        <end position="427"/>
    </location>
</feature>
<comment type="pathway">
    <text evidence="1 8">Metabolic intermediate biosynthesis; chorismate biosynthesis; chorismate from D-erythrose 4-phosphate and phosphoenolpyruvate: step 6/7.</text>
</comment>
<dbReference type="RefSeq" id="WP_109093721.1">
    <property type="nucleotide sequence ID" value="NZ_CAMELQ010000002.1"/>
</dbReference>
<evidence type="ECO:0000256" key="1">
    <source>
        <dbReference type="ARBA" id="ARBA00004811"/>
    </source>
</evidence>
<feature type="binding site" evidence="8">
    <location>
        <position position="323"/>
    </location>
    <ligand>
        <name>3-phosphoshikimate</name>
        <dbReference type="ChEBI" id="CHEBI:145989"/>
    </ligand>
</feature>
<feature type="binding site" evidence="8">
    <location>
        <position position="90"/>
    </location>
    <ligand>
        <name>phosphoenolpyruvate</name>
        <dbReference type="ChEBI" id="CHEBI:58702"/>
    </ligand>
</feature>
<feature type="binding site" evidence="8">
    <location>
        <position position="420"/>
    </location>
    <ligand>
        <name>phosphoenolpyruvate</name>
        <dbReference type="ChEBI" id="CHEBI:58702"/>
    </ligand>
</feature>
<evidence type="ECO:0000256" key="8">
    <source>
        <dbReference type="HAMAP-Rule" id="MF_00210"/>
    </source>
</evidence>
<evidence type="ECO:0000256" key="7">
    <source>
        <dbReference type="ARBA" id="ARBA00044633"/>
    </source>
</evidence>
<evidence type="ECO:0000256" key="2">
    <source>
        <dbReference type="ARBA" id="ARBA00009948"/>
    </source>
</evidence>
<dbReference type="InterPro" id="IPR013792">
    <property type="entry name" value="RNA3'P_cycl/enolpyr_Trfase_a/b"/>
</dbReference>
<feature type="binding site" evidence="8">
    <location>
        <position position="169"/>
    </location>
    <ligand>
        <name>3-phosphoshikimate</name>
        <dbReference type="ChEBI" id="CHEBI:145989"/>
    </ligand>
</feature>
<comment type="function">
    <text evidence="8">Catalyzes the transfer of the enolpyruvyl moiety of phosphoenolpyruvate (PEP) to the 5-hydroxyl of shikimate-3-phosphate (S3P) to produce enolpyruvyl shikimate-3-phosphate and inorganic phosphate.</text>
</comment>
<dbReference type="CDD" id="cd01556">
    <property type="entry name" value="EPSP_synthase"/>
    <property type="match status" value="1"/>
</dbReference>
<dbReference type="Gene3D" id="3.65.10.10">
    <property type="entry name" value="Enolpyruvate transferase domain"/>
    <property type="match status" value="2"/>
</dbReference>
<dbReference type="PANTHER" id="PTHR21090:SF5">
    <property type="entry name" value="PENTAFUNCTIONAL AROM POLYPEPTIDE"/>
    <property type="match status" value="1"/>
</dbReference>
<dbReference type="UniPathway" id="UPA00053">
    <property type="reaction ID" value="UER00089"/>
</dbReference>
<dbReference type="Proteomes" id="UP000245283">
    <property type="component" value="Unassembled WGS sequence"/>
</dbReference>
<dbReference type="PROSITE" id="PS00885">
    <property type="entry name" value="EPSP_SYNTHASE_2"/>
    <property type="match status" value="1"/>
</dbReference>
<dbReference type="EMBL" id="QETB01000004">
    <property type="protein sequence ID" value="PWF25892.1"/>
    <property type="molecule type" value="Genomic_DNA"/>
</dbReference>
<dbReference type="Pfam" id="PF00275">
    <property type="entry name" value="EPSP_synthase"/>
    <property type="match status" value="1"/>
</dbReference>
<feature type="binding site" evidence="8">
    <location>
        <position position="354"/>
    </location>
    <ligand>
        <name>phosphoenolpyruvate</name>
        <dbReference type="ChEBI" id="CHEBI:58702"/>
    </ligand>
</feature>
<dbReference type="InterPro" id="IPR001986">
    <property type="entry name" value="Enolpyruvate_Tfrase_dom"/>
</dbReference>
<dbReference type="PANTHER" id="PTHR21090">
    <property type="entry name" value="AROM/DEHYDROQUINATE SYNTHASE"/>
    <property type="match status" value="1"/>
</dbReference>
<dbReference type="InterPro" id="IPR006264">
    <property type="entry name" value="EPSP_synthase"/>
</dbReference>
<dbReference type="GO" id="GO:0009423">
    <property type="term" value="P:chorismate biosynthetic process"/>
    <property type="evidence" value="ECO:0007669"/>
    <property type="project" value="UniProtKB-UniRule"/>
</dbReference>
<keyword evidence="6 8" id="KW-0057">Aromatic amino acid biosynthesis</keyword>
<feature type="binding site" evidence="8">
    <location>
        <position position="170"/>
    </location>
    <ligand>
        <name>phosphoenolpyruvate</name>
        <dbReference type="ChEBI" id="CHEBI:58702"/>
    </ligand>
</feature>
<comment type="subunit">
    <text evidence="8">Monomer.</text>
</comment>
<keyword evidence="5 8" id="KW-0808">Transferase</keyword>
<feature type="binding site" evidence="8">
    <location>
        <position position="24"/>
    </location>
    <ligand>
        <name>3-phosphoshikimate</name>
        <dbReference type="ChEBI" id="CHEBI:145989"/>
    </ligand>
</feature>
<dbReference type="AlphaFoldDB" id="A0A2V1K6J8"/>
<feature type="binding site" evidence="8">
    <location>
        <position position="170"/>
    </location>
    <ligand>
        <name>3-phosphoshikimate</name>
        <dbReference type="ChEBI" id="CHEBI:145989"/>
    </ligand>
</feature>
<dbReference type="SUPFAM" id="SSF55205">
    <property type="entry name" value="EPT/RTPC-like"/>
    <property type="match status" value="1"/>
</dbReference>
<name>A0A2V1K6J8_9ACTO</name>
<feature type="active site" description="Proton acceptor" evidence="8">
    <location>
        <position position="323"/>
    </location>
</feature>